<protein>
    <submittedName>
        <fullName evidence="2">Uncharacterized protein</fullName>
    </submittedName>
</protein>
<proteinExistence type="predicted"/>
<dbReference type="EMBL" id="GBRH01161709">
    <property type="protein sequence ID" value="JAE36187.1"/>
    <property type="molecule type" value="Transcribed_RNA"/>
</dbReference>
<reference evidence="2" key="2">
    <citation type="journal article" date="2015" name="Data Brief">
        <title>Shoot transcriptome of the giant reed, Arundo donax.</title>
        <authorList>
            <person name="Barrero R.A."/>
            <person name="Guerrero F.D."/>
            <person name="Moolhuijzen P."/>
            <person name="Goolsby J.A."/>
            <person name="Tidwell J."/>
            <person name="Bellgard S.E."/>
            <person name="Bellgard M.I."/>
        </authorList>
    </citation>
    <scope>NUCLEOTIDE SEQUENCE</scope>
    <source>
        <tissue evidence="2">Shoot tissue taken approximately 20 cm above the soil surface</tissue>
    </source>
</reference>
<evidence type="ECO:0000313" key="2">
    <source>
        <dbReference type="EMBL" id="JAE36187.1"/>
    </source>
</evidence>
<feature type="region of interest" description="Disordered" evidence="1">
    <location>
        <begin position="1"/>
        <end position="36"/>
    </location>
</feature>
<organism evidence="2">
    <name type="scientific">Arundo donax</name>
    <name type="common">Giant reed</name>
    <name type="synonym">Donax arundinaceus</name>
    <dbReference type="NCBI Taxonomy" id="35708"/>
    <lineage>
        <taxon>Eukaryota</taxon>
        <taxon>Viridiplantae</taxon>
        <taxon>Streptophyta</taxon>
        <taxon>Embryophyta</taxon>
        <taxon>Tracheophyta</taxon>
        <taxon>Spermatophyta</taxon>
        <taxon>Magnoliopsida</taxon>
        <taxon>Liliopsida</taxon>
        <taxon>Poales</taxon>
        <taxon>Poaceae</taxon>
        <taxon>PACMAD clade</taxon>
        <taxon>Arundinoideae</taxon>
        <taxon>Arundineae</taxon>
        <taxon>Arundo</taxon>
    </lineage>
</organism>
<name>A0A0A9HHH1_ARUDO</name>
<accession>A0A0A9HHH1</accession>
<sequence length="68" mass="7513">MLPRSSDSRHKKEVDIPAIDNTQMRHMAAPTRCRPAGRRHQLCRSVGSRHRLVSISGLSTPACRPPAG</sequence>
<dbReference type="AlphaFoldDB" id="A0A0A9HHH1"/>
<feature type="compositionally biased region" description="Basic and acidic residues" evidence="1">
    <location>
        <begin position="1"/>
        <end position="15"/>
    </location>
</feature>
<evidence type="ECO:0000256" key="1">
    <source>
        <dbReference type="SAM" id="MobiDB-lite"/>
    </source>
</evidence>
<reference evidence="2" key="1">
    <citation type="submission" date="2014-09" db="EMBL/GenBank/DDBJ databases">
        <authorList>
            <person name="Magalhaes I.L.F."/>
            <person name="Oliveira U."/>
            <person name="Santos F.R."/>
            <person name="Vidigal T.H.D.A."/>
            <person name="Brescovit A.D."/>
            <person name="Santos A.J."/>
        </authorList>
    </citation>
    <scope>NUCLEOTIDE SEQUENCE</scope>
    <source>
        <tissue evidence="2">Shoot tissue taken approximately 20 cm above the soil surface</tissue>
    </source>
</reference>